<dbReference type="EMBL" id="CP015402">
    <property type="protein sequence ID" value="ANU64084.1"/>
    <property type="molecule type" value="Genomic_DNA"/>
</dbReference>
<proteinExistence type="inferred from homology"/>
<dbReference type="Pfam" id="PF01189">
    <property type="entry name" value="Methyltr_RsmB-F"/>
    <property type="match status" value="1"/>
</dbReference>
<dbReference type="InterPro" id="IPR027391">
    <property type="entry name" value="Nol1_Nop2_Fmu_2"/>
</dbReference>
<dbReference type="InterPro" id="IPR023267">
    <property type="entry name" value="RCMT"/>
</dbReference>
<evidence type="ECO:0000256" key="7">
    <source>
        <dbReference type="SAM" id="MobiDB-lite"/>
    </source>
</evidence>
<keyword evidence="10" id="KW-1185">Reference proteome</keyword>
<evidence type="ECO:0000256" key="5">
    <source>
        <dbReference type="ARBA" id="ARBA00022884"/>
    </source>
</evidence>
<feature type="binding site" evidence="6">
    <location>
        <begin position="101"/>
        <end position="107"/>
    </location>
    <ligand>
        <name>S-adenosyl-L-methionine</name>
        <dbReference type="ChEBI" id="CHEBI:59789"/>
    </ligand>
</feature>
<dbReference type="PANTHER" id="PTHR22807">
    <property type="entry name" value="NOP2 YEAST -RELATED NOL1/NOP2/FMU SUN DOMAIN-CONTAINING"/>
    <property type="match status" value="1"/>
</dbReference>
<dbReference type="PANTHER" id="PTHR22807:SF30">
    <property type="entry name" value="28S RRNA (CYTOSINE(4447)-C(5))-METHYLTRANSFERASE-RELATED"/>
    <property type="match status" value="1"/>
</dbReference>
<dbReference type="Pfam" id="PF13636">
    <property type="entry name" value="Methyltranf_PUA"/>
    <property type="match status" value="1"/>
</dbReference>
<keyword evidence="1" id="KW-0963">Cytoplasm</keyword>
<dbReference type="RefSeq" id="WP_068961372.1">
    <property type="nucleotide sequence ID" value="NZ_CAJTAP010000001.1"/>
</dbReference>
<feature type="binding site" evidence="6">
    <location>
        <position position="125"/>
    </location>
    <ligand>
        <name>S-adenosyl-L-methionine</name>
        <dbReference type="ChEBI" id="CHEBI:59789"/>
    </ligand>
</feature>
<dbReference type="InterPro" id="IPR049560">
    <property type="entry name" value="MeTrfase_RsmB-F_NOP2_cat"/>
</dbReference>
<dbReference type="KEGG" id="pary:A4V02_10415"/>
<dbReference type="OrthoDB" id="9810297at2"/>
<dbReference type="Gene3D" id="3.30.70.1170">
    <property type="entry name" value="Sun protein, domain 3"/>
    <property type="match status" value="1"/>
</dbReference>
<gene>
    <name evidence="9" type="ORF">A4V02_10415</name>
</gene>
<dbReference type="GeneID" id="65537282"/>
<name>A0A1B1SB96_9BACT</name>
<dbReference type="InterPro" id="IPR001678">
    <property type="entry name" value="MeTrfase_RsmB-F_NOP2_dom"/>
</dbReference>
<dbReference type="Gene3D" id="2.30.130.60">
    <property type="match status" value="1"/>
</dbReference>
<keyword evidence="3 6" id="KW-0808">Transferase</keyword>
<reference evidence="10" key="1">
    <citation type="submission" date="2016-04" db="EMBL/GenBank/DDBJ databases">
        <title>Complete Genome Sequences of Twelve Strains of a Stable Defined Moderately Diverse Mouse Microbiota 2 (sDMDMm2).</title>
        <authorList>
            <person name="Uchimura Y."/>
            <person name="Wyss M."/>
            <person name="Brugiroux S."/>
            <person name="Limenitakis J.P."/>
            <person name="Stecher B."/>
            <person name="McCoy K.D."/>
            <person name="Macpherson A.J."/>
        </authorList>
    </citation>
    <scope>NUCLEOTIDE SEQUENCE [LARGE SCALE GENOMIC DNA]</scope>
    <source>
        <strain evidence="10">YL27</strain>
    </source>
</reference>
<dbReference type="GO" id="GO:0008173">
    <property type="term" value="F:RNA methyltransferase activity"/>
    <property type="evidence" value="ECO:0007669"/>
    <property type="project" value="InterPro"/>
</dbReference>
<feature type="binding site" evidence="6">
    <location>
        <position position="169"/>
    </location>
    <ligand>
        <name>S-adenosyl-L-methionine</name>
        <dbReference type="ChEBI" id="CHEBI:59789"/>
    </ligand>
</feature>
<sequence>MLPKDFISPFPGLEEALSEEPAVSVRVNRAKGIAVPHGAESVPWCPSGFWLGDRPQFTWDPALHQGLYYVQDASSMITTLAVKQAVSLLGLTSGVLLLDACAAPGGKTIAAIDALPPGSMAVANEYVPGRAAILAENLAKWGSPAKMVTRGDTARFRRLPGTFDIVMADVPCSGEGMFRKDPEAVRQWTPALVEECAARQREIVANLWETLREGGIFIYSTCTFNRTENEDMLAWLLAEYPDGIHISLDIPDGWGPVTTDGCTHFVPGRVRGEGLTIFMVSKGVPGSGMRQQPSRRASSADRNRKSKKTSAPVSPDCFRWLDSGEEYDIRDENGRIVAVPTLWSAQVKEMSGKLDVVGCGLELATVKGRDVIPSQSLALSTALRRGAFPEVTVDYAAAVAYLRREAVAMPDGTPRGFVLLTYGGYPLGFVKNIGNRANNLYPAEWRILSTHIPPVPPSVV</sequence>
<evidence type="ECO:0000256" key="3">
    <source>
        <dbReference type="ARBA" id="ARBA00022679"/>
    </source>
</evidence>
<dbReference type="PRINTS" id="PR02008">
    <property type="entry name" value="RCMTFAMILY"/>
</dbReference>
<dbReference type="Proteomes" id="UP000186351">
    <property type="component" value="Chromosome"/>
</dbReference>
<dbReference type="Pfam" id="PF17125">
    <property type="entry name" value="Methyltr_RsmF_N"/>
    <property type="match status" value="1"/>
</dbReference>
<keyword evidence="5 6" id="KW-0694">RNA-binding</keyword>
<feature type="binding site" evidence="6">
    <location>
        <position position="152"/>
    </location>
    <ligand>
        <name>S-adenosyl-L-methionine</name>
        <dbReference type="ChEBI" id="CHEBI:59789"/>
    </ligand>
</feature>
<dbReference type="SUPFAM" id="SSF53335">
    <property type="entry name" value="S-adenosyl-L-methionine-dependent methyltransferases"/>
    <property type="match status" value="1"/>
</dbReference>
<organism evidence="9 10">
    <name type="scientific">Muribaculum intestinale</name>
    <dbReference type="NCBI Taxonomy" id="1796646"/>
    <lineage>
        <taxon>Bacteria</taxon>
        <taxon>Pseudomonadati</taxon>
        <taxon>Bacteroidota</taxon>
        <taxon>Bacteroidia</taxon>
        <taxon>Bacteroidales</taxon>
        <taxon>Muribaculaceae</taxon>
        <taxon>Muribaculum</taxon>
    </lineage>
</organism>
<evidence type="ECO:0000256" key="2">
    <source>
        <dbReference type="ARBA" id="ARBA00022603"/>
    </source>
</evidence>
<keyword evidence="4 6" id="KW-0949">S-adenosyl-L-methionine</keyword>
<dbReference type="STRING" id="1796646.A4V02_10415"/>
<accession>A0A1B1SB96</accession>
<feature type="domain" description="SAM-dependent MTase RsmB/NOP-type" evidence="8">
    <location>
        <begin position="1"/>
        <end position="283"/>
    </location>
</feature>
<dbReference type="GO" id="GO:0003723">
    <property type="term" value="F:RNA binding"/>
    <property type="evidence" value="ECO:0007669"/>
    <property type="project" value="UniProtKB-UniRule"/>
</dbReference>
<evidence type="ECO:0000256" key="4">
    <source>
        <dbReference type="ARBA" id="ARBA00022691"/>
    </source>
</evidence>
<evidence type="ECO:0000259" key="8">
    <source>
        <dbReference type="PROSITE" id="PS51686"/>
    </source>
</evidence>
<dbReference type="InterPro" id="IPR031341">
    <property type="entry name" value="Methyltr_RsmF_N"/>
</dbReference>
<dbReference type="GO" id="GO:0001510">
    <property type="term" value="P:RNA methylation"/>
    <property type="evidence" value="ECO:0007669"/>
    <property type="project" value="InterPro"/>
</dbReference>
<dbReference type="Gene3D" id="3.40.50.150">
    <property type="entry name" value="Vaccinia Virus protein VP39"/>
    <property type="match status" value="1"/>
</dbReference>
<evidence type="ECO:0000256" key="6">
    <source>
        <dbReference type="PROSITE-ProRule" id="PRU01023"/>
    </source>
</evidence>
<evidence type="ECO:0000256" key="1">
    <source>
        <dbReference type="ARBA" id="ARBA00022490"/>
    </source>
</evidence>
<comment type="similarity">
    <text evidence="6">Belongs to the class I-like SAM-binding methyltransferase superfamily. RsmB/NOP family.</text>
</comment>
<evidence type="ECO:0000313" key="9">
    <source>
        <dbReference type="EMBL" id="ANU64084.1"/>
    </source>
</evidence>
<dbReference type="InterPro" id="IPR029063">
    <property type="entry name" value="SAM-dependent_MTases_sf"/>
</dbReference>
<protein>
    <recommendedName>
        <fullName evidence="8">SAM-dependent MTase RsmB/NOP-type domain-containing protein</fullName>
    </recommendedName>
</protein>
<dbReference type="PROSITE" id="PS51686">
    <property type="entry name" value="SAM_MT_RSMB_NOP"/>
    <property type="match status" value="1"/>
</dbReference>
<feature type="region of interest" description="Disordered" evidence="7">
    <location>
        <begin position="282"/>
        <end position="312"/>
    </location>
</feature>
<feature type="active site" description="Nucleophile" evidence="6">
    <location>
        <position position="222"/>
    </location>
</feature>
<accession>A0A1Z2XHA8</accession>
<dbReference type="AlphaFoldDB" id="A0A1B1SB96"/>
<keyword evidence="2 6" id="KW-0489">Methyltransferase</keyword>
<evidence type="ECO:0000313" key="10">
    <source>
        <dbReference type="Proteomes" id="UP000186351"/>
    </source>
</evidence>